<accession>A0AAV4DLV4</accession>
<evidence type="ECO:0000313" key="3">
    <source>
        <dbReference type="Proteomes" id="UP000735302"/>
    </source>
</evidence>
<feature type="region of interest" description="Disordered" evidence="1">
    <location>
        <begin position="1"/>
        <end position="27"/>
    </location>
</feature>
<dbReference type="AlphaFoldDB" id="A0AAV4DLV4"/>
<name>A0AAV4DLV4_9GAST</name>
<keyword evidence="3" id="KW-1185">Reference proteome</keyword>
<protein>
    <submittedName>
        <fullName evidence="2">Cholesterol 7-alpha-monooxygenase</fullName>
    </submittedName>
</protein>
<organism evidence="2 3">
    <name type="scientific">Plakobranchus ocellatus</name>
    <dbReference type="NCBI Taxonomy" id="259542"/>
    <lineage>
        <taxon>Eukaryota</taxon>
        <taxon>Metazoa</taxon>
        <taxon>Spiralia</taxon>
        <taxon>Lophotrochozoa</taxon>
        <taxon>Mollusca</taxon>
        <taxon>Gastropoda</taxon>
        <taxon>Heterobranchia</taxon>
        <taxon>Euthyneura</taxon>
        <taxon>Panpulmonata</taxon>
        <taxon>Sacoglossa</taxon>
        <taxon>Placobranchoidea</taxon>
        <taxon>Plakobranchidae</taxon>
        <taxon>Plakobranchus</taxon>
    </lineage>
</organism>
<evidence type="ECO:0000313" key="2">
    <source>
        <dbReference type="EMBL" id="GFO45067.1"/>
    </source>
</evidence>
<reference evidence="2 3" key="1">
    <citation type="journal article" date="2021" name="Elife">
        <title>Chloroplast acquisition without the gene transfer in kleptoplastic sea slugs, Plakobranchus ocellatus.</title>
        <authorList>
            <person name="Maeda T."/>
            <person name="Takahashi S."/>
            <person name="Yoshida T."/>
            <person name="Shimamura S."/>
            <person name="Takaki Y."/>
            <person name="Nagai Y."/>
            <person name="Toyoda A."/>
            <person name="Suzuki Y."/>
            <person name="Arimoto A."/>
            <person name="Ishii H."/>
            <person name="Satoh N."/>
            <person name="Nishiyama T."/>
            <person name="Hasebe M."/>
            <person name="Maruyama T."/>
            <person name="Minagawa J."/>
            <person name="Obokata J."/>
            <person name="Shigenobu S."/>
        </authorList>
    </citation>
    <scope>NUCLEOTIDE SEQUENCE [LARGE SCALE GENOMIC DNA]</scope>
</reference>
<dbReference type="EMBL" id="BLXT01007988">
    <property type="protein sequence ID" value="GFO45067.1"/>
    <property type="molecule type" value="Genomic_DNA"/>
</dbReference>
<evidence type="ECO:0000256" key="1">
    <source>
        <dbReference type="SAM" id="MobiDB-lite"/>
    </source>
</evidence>
<sequence>MLFPVTQSQCSQHSNLRSSDDGARSALTPSEPILEVGRKKLLILKRQLLSHGLSNCFAHLTHHCEVVSGFKSPVRPPARLRTRDTKLHADFRAALLATVPAATFLSTPPPPLPLFFSPPPFSNYSHSAISYSGRSEEKSQIQILDKTLRYAWGKMDDKIY</sequence>
<dbReference type="Proteomes" id="UP000735302">
    <property type="component" value="Unassembled WGS sequence"/>
</dbReference>
<comment type="caution">
    <text evidence="2">The sequence shown here is derived from an EMBL/GenBank/DDBJ whole genome shotgun (WGS) entry which is preliminary data.</text>
</comment>
<proteinExistence type="predicted"/>
<gene>
    <name evidence="2" type="ORF">PoB_007157200</name>
</gene>
<feature type="compositionally biased region" description="Polar residues" evidence="1">
    <location>
        <begin position="1"/>
        <end position="17"/>
    </location>
</feature>